<feature type="domain" description="DUF7745" evidence="1">
    <location>
        <begin position="62"/>
        <end position="138"/>
    </location>
</feature>
<dbReference type="Proteomes" id="UP000701853">
    <property type="component" value="Chromosome 6"/>
</dbReference>
<name>A0A8J6CZM9_9ROSI</name>
<dbReference type="EMBL" id="JAHUZN010000006">
    <property type="protein sequence ID" value="KAG8490464.1"/>
    <property type="molecule type" value="Genomic_DNA"/>
</dbReference>
<dbReference type="AlphaFoldDB" id="A0A8J6CZM9"/>
<reference evidence="2 3" key="1">
    <citation type="journal article" date="2021" name="bioRxiv">
        <title>The Gossypium anomalum genome as a resource for cotton improvement and evolutionary analysis of hybrid incompatibility.</title>
        <authorList>
            <person name="Grover C.E."/>
            <person name="Yuan D."/>
            <person name="Arick M.A."/>
            <person name="Miller E.R."/>
            <person name="Hu G."/>
            <person name="Peterson D.G."/>
            <person name="Wendel J.F."/>
            <person name="Udall J.A."/>
        </authorList>
    </citation>
    <scope>NUCLEOTIDE SEQUENCE [LARGE SCALE GENOMIC DNA]</scope>
    <source>
        <strain evidence="2">JFW-Udall</strain>
        <tissue evidence="2">Leaf</tissue>
    </source>
</reference>
<accession>A0A8J6CZM9</accession>
<dbReference type="InterPro" id="IPR056647">
    <property type="entry name" value="DUF7745"/>
</dbReference>
<dbReference type="Pfam" id="PF24924">
    <property type="entry name" value="DUF7745"/>
    <property type="match status" value="2"/>
</dbReference>
<feature type="domain" description="DUF7745" evidence="1">
    <location>
        <begin position="154"/>
        <end position="333"/>
    </location>
</feature>
<organism evidence="2 3">
    <name type="scientific">Gossypium anomalum</name>
    <dbReference type="NCBI Taxonomy" id="47600"/>
    <lineage>
        <taxon>Eukaryota</taxon>
        <taxon>Viridiplantae</taxon>
        <taxon>Streptophyta</taxon>
        <taxon>Embryophyta</taxon>
        <taxon>Tracheophyta</taxon>
        <taxon>Spermatophyta</taxon>
        <taxon>Magnoliopsida</taxon>
        <taxon>eudicotyledons</taxon>
        <taxon>Gunneridae</taxon>
        <taxon>Pentapetalae</taxon>
        <taxon>rosids</taxon>
        <taxon>malvids</taxon>
        <taxon>Malvales</taxon>
        <taxon>Malvaceae</taxon>
        <taxon>Malvoideae</taxon>
        <taxon>Gossypium</taxon>
    </lineage>
</organism>
<proteinExistence type="predicted"/>
<dbReference type="OrthoDB" id="1430424at2759"/>
<sequence length="333" mass="38732">MEKGFLDRIEDNAAIRIWSEMKQQEKGDSLTEGYLSKLWDFAHASVTQNDLQELKEIWNGWNDEIKQLFYHNYEDLPYLLEVKVDKCLFRALVQFWNPTYSCFTFGRVDLLPTVEEYMALLRCSRVKVNKVYSRAANVLPFVKRLMNITGMSDIYGLVVFPKALGHVDEGVSDLFVQLDRGVTPVPAILAETFRSLNACRRVGEGRFVGCAQLLLSWFYSHFWRIEKSLQAEDVEWRAPWMIPDKILYRCGNFNYVPLLGIWGAGGYAPLLVLRQYRSRQFTPATKGLAQCEFSYKGVNYKKGIREISNAWKQTRRMKEFAAGPMTTLEYDQW</sequence>
<evidence type="ECO:0000313" key="3">
    <source>
        <dbReference type="Proteomes" id="UP000701853"/>
    </source>
</evidence>
<evidence type="ECO:0000313" key="2">
    <source>
        <dbReference type="EMBL" id="KAG8490464.1"/>
    </source>
</evidence>
<keyword evidence="3" id="KW-1185">Reference proteome</keyword>
<comment type="caution">
    <text evidence="2">The sequence shown here is derived from an EMBL/GenBank/DDBJ whole genome shotgun (WGS) entry which is preliminary data.</text>
</comment>
<dbReference type="PANTHER" id="PTHR48200">
    <property type="entry name" value="PROTEIN, PUTATIVE-RELATED"/>
    <property type="match status" value="1"/>
</dbReference>
<protein>
    <recommendedName>
        <fullName evidence="1">DUF7745 domain-containing protein</fullName>
    </recommendedName>
</protein>
<gene>
    <name evidence="2" type="ORF">CXB51_013632</name>
</gene>
<dbReference type="PANTHER" id="PTHR48200:SF1">
    <property type="entry name" value="AMINOTRANSFERASE-LIKE PLANT MOBILE DOMAIN-CONTAINING PROTEIN"/>
    <property type="match status" value="1"/>
</dbReference>
<evidence type="ECO:0000259" key="1">
    <source>
        <dbReference type="Pfam" id="PF24924"/>
    </source>
</evidence>